<dbReference type="PROSITE" id="PS00409">
    <property type="entry name" value="PROKAR_NTER_METHYL"/>
    <property type="match status" value="1"/>
</dbReference>
<keyword evidence="2" id="KW-0472">Membrane</keyword>
<gene>
    <name evidence="4" type="ORF">AN926_05405</name>
</gene>
<comment type="subcellular location">
    <subcellularLocation>
        <location evidence="1">Cell outer membrane</location>
    </subcellularLocation>
</comment>
<keyword evidence="2" id="KW-0998">Cell outer membrane</keyword>
<name>A0A0N0ZSI7_THESC</name>
<proteinExistence type="predicted"/>
<evidence type="ECO:0000313" key="4">
    <source>
        <dbReference type="EMBL" id="KPD32201.1"/>
    </source>
</evidence>
<reference evidence="4 5" key="1">
    <citation type="submission" date="2015-09" db="EMBL/GenBank/DDBJ databases">
        <title>Draft genome sequence of Thermus scotoductus strain K1 isolated from a geothermal spring in Nagorno-Karabakh, Armenia.</title>
        <authorList>
            <person name="Saghatelyan A."/>
            <person name="Poghosyan L."/>
            <person name="Panosyan H."/>
            <person name="Birkeland N.-K."/>
        </authorList>
    </citation>
    <scope>NUCLEOTIDE SEQUENCE [LARGE SCALE GENOMIC DNA]</scope>
    <source>
        <strain evidence="4 5">K1</strain>
    </source>
</reference>
<evidence type="ECO:0000313" key="5">
    <source>
        <dbReference type="Proteomes" id="UP000053099"/>
    </source>
</evidence>
<feature type="region of interest" description="Disordered" evidence="3">
    <location>
        <begin position="186"/>
        <end position="205"/>
    </location>
</feature>
<dbReference type="GO" id="GO:0009279">
    <property type="term" value="C:cell outer membrane"/>
    <property type="evidence" value="ECO:0007669"/>
    <property type="project" value="UniProtKB-SubCell"/>
</dbReference>
<organism evidence="4 5">
    <name type="scientific">Thermus scotoductus</name>
    <dbReference type="NCBI Taxonomy" id="37636"/>
    <lineage>
        <taxon>Bacteria</taxon>
        <taxon>Thermotogati</taxon>
        <taxon>Deinococcota</taxon>
        <taxon>Deinococci</taxon>
        <taxon>Thermales</taxon>
        <taxon>Thermaceae</taxon>
        <taxon>Thermus</taxon>
    </lineage>
</organism>
<dbReference type="AlphaFoldDB" id="A0A0N0ZSI7"/>
<dbReference type="NCBIfam" id="TIGR02532">
    <property type="entry name" value="IV_pilin_GFxxxE"/>
    <property type="match status" value="1"/>
</dbReference>
<evidence type="ECO:0000256" key="3">
    <source>
        <dbReference type="SAM" id="MobiDB-lite"/>
    </source>
</evidence>
<dbReference type="InterPro" id="IPR012902">
    <property type="entry name" value="N_methyl_site"/>
</dbReference>
<evidence type="ECO:0000256" key="1">
    <source>
        <dbReference type="ARBA" id="ARBA00004442"/>
    </source>
</evidence>
<protein>
    <submittedName>
        <fullName evidence="4">Prepilin</fullName>
    </submittedName>
</protein>
<dbReference type="Pfam" id="PF07963">
    <property type="entry name" value="N_methyl"/>
    <property type="match status" value="1"/>
</dbReference>
<comment type="caution">
    <text evidence="4">The sequence shown here is derived from an EMBL/GenBank/DDBJ whole genome shotgun (WGS) entry which is preliminary data.</text>
</comment>
<dbReference type="Proteomes" id="UP000053099">
    <property type="component" value="Unassembled WGS sequence"/>
</dbReference>
<evidence type="ECO:0000256" key="2">
    <source>
        <dbReference type="ARBA" id="ARBA00023237"/>
    </source>
</evidence>
<sequence>MRRQGLTLLETLIALAVLGIAFGALLMSQLSNLRVSAQSRYATDAKAAAVRVLEQKSAEVLKSETASDPKYIDDPATGRSFYFVDYYYSCPYQVNPPDTLRGGDTKNLRFQPEPSGNNPGIEENKGNKEIEECKGQERQGNVVVDWRISGENGILGEGVVTIVVTAKHDRGPTVTMGRRVTCYDVYPSPTNDKPAPCPPPGGGRP</sequence>
<dbReference type="PATRIC" id="fig|37636.3.peg.143"/>
<feature type="compositionally biased region" description="Pro residues" evidence="3">
    <location>
        <begin position="195"/>
        <end position="205"/>
    </location>
</feature>
<accession>A0A0N0ZSI7</accession>
<dbReference type="EMBL" id="LJJR01000012">
    <property type="protein sequence ID" value="KPD32201.1"/>
    <property type="molecule type" value="Genomic_DNA"/>
</dbReference>